<dbReference type="AlphaFoldDB" id="A0A1B3ISR3"/>
<gene>
    <name evidence="2" type="ORF">pWBG637_00002</name>
</gene>
<proteinExistence type="predicted"/>
<evidence type="ECO:0000256" key="1">
    <source>
        <dbReference type="SAM" id="Phobius"/>
    </source>
</evidence>
<geneLocation type="plasmid" evidence="2">
    <name>pWBG637</name>
</geneLocation>
<sequence>MILSKKANKILKQLNNKEKHFSNLCIEKRDVNSSKLTYKEIKDKFPDTSHIVISMTVKYLLEEKFIFNHTVGQESTFDIEDAVKGDSQYVIGEKGIAYLEQKKFILLAKIVPIVISFVSLMISVFNYIYK</sequence>
<accession>A0A1B3ISR3</accession>
<name>A0A1B3ISR3_STAAU</name>
<reference evidence="2" key="1">
    <citation type="submission" date="2016-04" db="EMBL/GenBank/DDBJ databases">
        <title>Sequencing of conjugative plasmid pWBG637.</title>
        <authorList>
            <person name="Ramsay J.P."/>
        </authorList>
    </citation>
    <scope>NUCLEOTIDE SEQUENCE</scope>
    <source>
        <strain evidence="2">WBG1024</strain>
        <plasmid evidence="2">pWBG637</plasmid>
    </source>
</reference>
<keyword evidence="2" id="KW-0614">Plasmid</keyword>
<feature type="transmembrane region" description="Helical" evidence="1">
    <location>
        <begin position="104"/>
        <end position="129"/>
    </location>
</feature>
<evidence type="ECO:0000313" key="2">
    <source>
        <dbReference type="EMBL" id="AOF44128.1"/>
    </source>
</evidence>
<keyword evidence="1" id="KW-1133">Transmembrane helix</keyword>
<organism evidence="2">
    <name type="scientific">Staphylococcus aureus</name>
    <dbReference type="NCBI Taxonomy" id="1280"/>
    <lineage>
        <taxon>Bacteria</taxon>
        <taxon>Bacillati</taxon>
        <taxon>Bacillota</taxon>
        <taxon>Bacilli</taxon>
        <taxon>Bacillales</taxon>
        <taxon>Staphylococcaceae</taxon>
        <taxon>Staphylococcus</taxon>
    </lineage>
</organism>
<keyword evidence="1" id="KW-0812">Transmembrane</keyword>
<protein>
    <submittedName>
        <fullName evidence="2">Uncharacterized protein</fullName>
    </submittedName>
</protein>
<dbReference type="RefSeq" id="WP_172687389.1">
    <property type="nucleotide sequence ID" value="NZ_JACGYN010000013.1"/>
</dbReference>
<keyword evidence="1" id="KW-0472">Membrane</keyword>
<dbReference type="EMBL" id="KX086582">
    <property type="protein sequence ID" value="AOF44128.1"/>
    <property type="molecule type" value="Genomic_DNA"/>
</dbReference>